<reference evidence="6 7" key="1">
    <citation type="submission" date="2019-01" db="EMBL/GenBank/DDBJ databases">
        <authorList>
            <person name="Chen W.-M."/>
        </authorList>
    </citation>
    <scope>NUCLEOTIDE SEQUENCE [LARGE SCALE GENOMIC DNA]</scope>
    <source>
        <strain evidence="6 7">KYPC3</strain>
    </source>
</reference>
<dbReference type="InterPro" id="IPR015421">
    <property type="entry name" value="PyrdxlP-dep_Trfase_major"/>
</dbReference>
<evidence type="ECO:0000256" key="3">
    <source>
        <dbReference type="PIRSR" id="PIRSR000390-1"/>
    </source>
</evidence>
<dbReference type="Gene3D" id="3.40.640.10">
    <property type="entry name" value="Type I PLP-dependent aspartate aminotransferase-like (Major domain)"/>
    <property type="match status" value="1"/>
</dbReference>
<evidence type="ECO:0000313" key="7">
    <source>
        <dbReference type="Proteomes" id="UP000283077"/>
    </source>
</evidence>
<keyword evidence="6" id="KW-0032">Aminotransferase</keyword>
<dbReference type="AlphaFoldDB" id="A0A437QJ88"/>
<comment type="similarity">
    <text evidence="2 5">Belongs to the DegT/DnrJ/EryC1 family.</text>
</comment>
<proteinExistence type="inferred from homology"/>
<evidence type="ECO:0000256" key="1">
    <source>
        <dbReference type="ARBA" id="ARBA00022898"/>
    </source>
</evidence>
<dbReference type="PANTHER" id="PTHR30244">
    <property type="entry name" value="TRANSAMINASE"/>
    <property type="match status" value="1"/>
</dbReference>
<evidence type="ECO:0000313" key="6">
    <source>
        <dbReference type="EMBL" id="RVU34568.1"/>
    </source>
</evidence>
<keyword evidence="7" id="KW-1185">Reference proteome</keyword>
<comment type="caution">
    <text evidence="6">The sequence shown here is derived from an EMBL/GenBank/DDBJ whole genome shotgun (WGS) entry which is preliminary data.</text>
</comment>
<evidence type="ECO:0000256" key="4">
    <source>
        <dbReference type="PIRSR" id="PIRSR000390-2"/>
    </source>
</evidence>
<dbReference type="InterPro" id="IPR000653">
    <property type="entry name" value="DegT/StrS_aminotransferase"/>
</dbReference>
<dbReference type="PANTHER" id="PTHR30244:SF9">
    <property type="entry name" value="PROTEIN RV3402C"/>
    <property type="match status" value="1"/>
</dbReference>
<gene>
    <name evidence="6" type="ORF">EOE67_15100</name>
</gene>
<feature type="modified residue" description="N6-(pyridoxal phosphate)lysine" evidence="4">
    <location>
        <position position="183"/>
    </location>
</feature>
<dbReference type="InterPro" id="IPR015424">
    <property type="entry name" value="PyrdxlP-dep_Trfase"/>
</dbReference>
<keyword evidence="6" id="KW-0808">Transferase</keyword>
<protein>
    <submittedName>
        <fullName evidence="6">DegT/DnrJ/EryC1/StrS family aminotransferase</fullName>
    </submittedName>
</protein>
<accession>A0A437QJ88</accession>
<sequence>MIPYYIPTEPCFKSVCEQLAEVHKNGWYTNFGPMNNEFERCLGEYLGINYILPISSCTVGLMVASKLLNVKKIIATSFSFVATVSSMKWVGVDILFADIDVETKNICLKSVVELLESNKGCIDAIVATHVFGNPCDVEALETIGKNYGISIIYDAAHAFGVRLAEQSVLNFGDISVVSFHATKVFHSIEGGALILKNKEQYERARELINFGVNRSAVITDVGINGKMSEYHAAVGLVQLKCVDDVIAHRAKLYARYAERLCRVVNLQKWHALSSSNGAYFPIFFENMNQRDKAISHLEGKQIGYKRYFSTNLNNSMFAVDGVFASPNSEHACGTALCLPLYHRLTIEQVDIVSTTIVESFR</sequence>
<dbReference type="Pfam" id="PF01041">
    <property type="entry name" value="DegT_DnrJ_EryC1"/>
    <property type="match status" value="1"/>
</dbReference>
<dbReference type="CDD" id="cd00616">
    <property type="entry name" value="AHBA_syn"/>
    <property type="match status" value="1"/>
</dbReference>
<feature type="active site" description="Proton acceptor" evidence="3">
    <location>
        <position position="183"/>
    </location>
</feature>
<dbReference type="GO" id="GO:0030170">
    <property type="term" value="F:pyridoxal phosphate binding"/>
    <property type="evidence" value="ECO:0007669"/>
    <property type="project" value="TreeGrafter"/>
</dbReference>
<keyword evidence="1 4" id="KW-0663">Pyridoxal phosphate</keyword>
<dbReference type="PIRSF" id="PIRSF000390">
    <property type="entry name" value="PLP_StrS"/>
    <property type="match status" value="1"/>
</dbReference>
<evidence type="ECO:0000256" key="2">
    <source>
        <dbReference type="ARBA" id="ARBA00037999"/>
    </source>
</evidence>
<name>A0A437QJ88_9GAMM</name>
<organism evidence="6 7">
    <name type="scientific">Rheinheimera riviphila</name>
    <dbReference type="NCBI Taxonomy" id="1834037"/>
    <lineage>
        <taxon>Bacteria</taxon>
        <taxon>Pseudomonadati</taxon>
        <taxon>Pseudomonadota</taxon>
        <taxon>Gammaproteobacteria</taxon>
        <taxon>Chromatiales</taxon>
        <taxon>Chromatiaceae</taxon>
        <taxon>Rheinheimera</taxon>
    </lineage>
</organism>
<dbReference type="GO" id="GO:0008483">
    <property type="term" value="F:transaminase activity"/>
    <property type="evidence" value="ECO:0007669"/>
    <property type="project" value="UniProtKB-KW"/>
</dbReference>
<dbReference type="Proteomes" id="UP000283077">
    <property type="component" value="Unassembled WGS sequence"/>
</dbReference>
<dbReference type="SUPFAM" id="SSF53383">
    <property type="entry name" value="PLP-dependent transferases"/>
    <property type="match status" value="1"/>
</dbReference>
<dbReference type="EMBL" id="SACS01000017">
    <property type="protein sequence ID" value="RVU34568.1"/>
    <property type="molecule type" value="Genomic_DNA"/>
</dbReference>
<evidence type="ECO:0000256" key="5">
    <source>
        <dbReference type="RuleBase" id="RU004508"/>
    </source>
</evidence>
<dbReference type="RefSeq" id="WP_127700166.1">
    <property type="nucleotide sequence ID" value="NZ_SACS01000017.1"/>
</dbReference>
<dbReference type="GO" id="GO:0000271">
    <property type="term" value="P:polysaccharide biosynthetic process"/>
    <property type="evidence" value="ECO:0007669"/>
    <property type="project" value="TreeGrafter"/>
</dbReference>
<dbReference type="OrthoDB" id="9804264at2"/>